<dbReference type="InterPro" id="IPR020846">
    <property type="entry name" value="MFS_dom"/>
</dbReference>
<feature type="transmembrane region" description="Helical" evidence="6">
    <location>
        <begin position="20"/>
        <end position="39"/>
    </location>
</feature>
<name>A0A238WTQ3_9BACT</name>
<dbReference type="PROSITE" id="PS50850">
    <property type="entry name" value="MFS"/>
    <property type="match status" value="1"/>
</dbReference>
<protein>
    <submittedName>
        <fullName evidence="8">Maltose/moltooligosaccharide transporter</fullName>
    </submittedName>
</protein>
<dbReference type="EMBL" id="FZNS01000003">
    <property type="protein sequence ID" value="SNR49917.1"/>
    <property type="molecule type" value="Genomic_DNA"/>
</dbReference>
<proteinExistence type="predicted"/>
<keyword evidence="5 6" id="KW-0472">Membrane</keyword>
<feature type="domain" description="Major facilitator superfamily (MFS) profile" evidence="7">
    <location>
        <begin position="1"/>
        <end position="446"/>
    </location>
</feature>
<feature type="transmembrane region" description="Helical" evidence="6">
    <location>
        <begin position="355"/>
        <end position="376"/>
    </location>
</feature>
<feature type="transmembrane region" description="Helical" evidence="6">
    <location>
        <begin position="59"/>
        <end position="80"/>
    </location>
</feature>
<feature type="transmembrane region" description="Helical" evidence="6">
    <location>
        <begin position="300"/>
        <end position="323"/>
    </location>
</feature>
<dbReference type="GO" id="GO:0022857">
    <property type="term" value="F:transmembrane transporter activity"/>
    <property type="evidence" value="ECO:0007669"/>
    <property type="project" value="InterPro"/>
</dbReference>
<accession>A0A238WTQ3</accession>
<dbReference type="GO" id="GO:0016020">
    <property type="term" value="C:membrane"/>
    <property type="evidence" value="ECO:0007669"/>
    <property type="project" value="UniProtKB-SubCell"/>
</dbReference>
<feature type="transmembrane region" description="Helical" evidence="6">
    <location>
        <begin position="92"/>
        <end position="109"/>
    </location>
</feature>
<dbReference type="InterPro" id="IPR011701">
    <property type="entry name" value="MFS"/>
</dbReference>
<evidence type="ECO:0000256" key="6">
    <source>
        <dbReference type="SAM" id="Phobius"/>
    </source>
</evidence>
<organism evidence="8 9">
    <name type="scientific">Hymenobacter mucosus</name>
    <dbReference type="NCBI Taxonomy" id="1411120"/>
    <lineage>
        <taxon>Bacteria</taxon>
        <taxon>Pseudomonadati</taxon>
        <taxon>Bacteroidota</taxon>
        <taxon>Cytophagia</taxon>
        <taxon>Cytophagales</taxon>
        <taxon>Hymenobacteraceae</taxon>
        <taxon>Hymenobacter</taxon>
    </lineage>
</organism>
<evidence type="ECO:0000256" key="1">
    <source>
        <dbReference type="ARBA" id="ARBA00004141"/>
    </source>
</evidence>
<feature type="transmembrane region" description="Helical" evidence="6">
    <location>
        <begin position="330"/>
        <end position="349"/>
    </location>
</feature>
<evidence type="ECO:0000256" key="3">
    <source>
        <dbReference type="ARBA" id="ARBA00022692"/>
    </source>
</evidence>
<evidence type="ECO:0000256" key="2">
    <source>
        <dbReference type="ARBA" id="ARBA00022448"/>
    </source>
</evidence>
<dbReference type="InterPro" id="IPR036259">
    <property type="entry name" value="MFS_trans_sf"/>
</dbReference>
<evidence type="ECO:0000259" key="7">
    <source>
        <dbReference type="PROSITE" id="PS50850"/>
    </source>
</evidence>
<dbReference type="SUPFAM" id="SSF103473">
    <property type="entry name" value="MFS general substrate transporter"/>
    <property type="match status" value="1"/>
</dbReference>
<keyword evidence="2" id="KW-0813">Transport</keyword>
<dbReference type="Proteomes" id="UP000198310">
    <property type="component" value="Unassembled WGS sequence"/>
</dbReference>
<feature type="transmembrane region" description="Helical" evidence="6">
    <location>
        <begin position="257"/>
        <end position="275"/>
    </location>
</feature>
<comment type="subcellular location">
    <subcellularLocation>
        <location evidence="1">Membrane</location>
        <topology evidence="1">Multi-pass membrane protein</topology>
    </subcellularLocation>
</comment>
<dbReference type="Gene3D" id="1.20.1250.20">
    <property type="entry name" value="MFS general substrate transporter like domains"/>
    <property type="match status" value="1"/>
</dbReference>
<evidence type="ECO:0000313" key="9">
    <source>
        <dbReference type="Proteomes" id="UP000198310"/>
    </source>
</evidence>
<evidence type="ECO:0000256" key="5">
    <source>
        <dbReference type="ARBA" id="ARBA00023136"/>
    </source>
</evidence>
<evidence type="ECO:0000313" key="8">
    <source>
        <dbReference type="EMBL" id="SNR49917.1"/>
    </source>
</evidence>
<reference evidence="9" key="1">
    <citation type="submission" date="2017-06" db="EMBL/GenBank/DDBJ databases">
        <authorList>
            <person name="Varghese N."/>
            <person name="Submissions S."/>
        </authorList>
    </citation>
    <scope>NUCLEOTIDE SEQUENCE [LARGE SCALE GENOMIC DNA]</scope>
    <source>
        <strain evidence="9">DSM 28041</strain>
    </source>
</reference>
<gene>
    <name evidence="8" type="ORF">SAMN06269173_10383</name>
</gene>
<keyword evidence="4 6" id="KW-1133">Transmembrane helix</keyword>
<dbReference type="PANTHER" id="PTHR19432">
    <property type="entry name" value="SUGAR TRANSPORTER"/>
    <property type="match status" value="1"/>
</dbReference>
<sequence length="472" mass="51918">MAISAAAAPTSAREKPRLSFWQIWNMSFGFLGIQCGFALQNANMSRIFETMGANPDDLAFLWLAAPITGLLVQPVIGYMSDRTWSPQWGRRRPYFMVGAILASLSLLVMPNVSALWMAAGMLWVMDSSINISMEPFRALVGDLLPSKQRTAGFAFQTFLIGLGSIVGSSLPWVLTHWFNISNQPEPGHIAPSLKYAFYAGGLLFLLSVLWTVFNTKEYPPDNLAEFEEEKRRTAGLANGFRESFMGIFHMPRTMKQLALVQFFTWFGLYAMWIYTTPAVTSHIYHTTDTTSKLYNEGADWVGVCFSVYGGVSAIFALLLPLVANATSRRFTHLVCLVAGGLGLVSIFFIQNPNLLILSMIGVGIGWASILSMPYAMLAGALPANRMGYYMGVFNFFIVIPQSIAGVVLGPITKHLFHDQTIYTIVLGGASLVIAGLLSLRVEDADDERELEAEPVTLPAAAYDAPVETDPRL</sequence>
<dbReference type="PANTHER" id="PTHR19432:SF35">
    <property type="entry name" value="SOLUTE CARRIER FAMILY 45 MEMBER 3 ISOFORM X1"/>
    <property type="match status" value="1"/>
</dbReference>
<feature type="transmembrane region" description="Helical" evidence="6">
    <location>
        <begin position="388"/>
        <end position="408"/>
    </location>
</feature>
<feature type="transmembrane region" description="Helical" evidence="6">
    <location>
        <begin position="420"/>
        <end position="439"/>
    </location>
</feature>
<keyword evidence="9" id="KW-1185">Reference proteome</keyword>
<dbReference type="RefSeq" id="WP_218823166.1">
    <property type="nucleotide sequence ID" value="NZ_FZNS01000003.1"/>
</dbReference>
<dbReference type="AlphaFoldDB" id="A0A238WTQ3"/>
<evidence type="ECO:0000256" key="4">
    <source>
        <dbReference type="ARBA" id="ARBA00022989"/>
    </source>
</evidence>
<feature type="transmembrane region" description="Helical" evidence="6">
    <location>
        <begin position="195"/>
        <end position="213"/>
    </location>
</feature>
<keyword evidence="3 6" id="KW-0812">Transmembrane</keyword>
<dbReference type="Pfam" id="PF07690">
    <property type="entry name" value="MFS_1"/>
    <property type="match status" value="1"/>
</dbReference>
<feature type="transmembrane region" description="Helical" evidence="6">
    <location>
        <begin position="153"/>
        <end position="175"/>
    </location>
</feature>